<keyword evidence="1" id="KW-0812">Transmembrane</keyword>
<dbReference type="Proteomes" id="UP000028681">
    <property type="component" value="Plasmid 1"/>
</dbReference>
<name>A0A076LRT4_9GAMM</name>
<dbReference type="EMBL" id="CP006665">
    <property type="protein sequence ID" value="AIJ10681.1"/>
    <property type="molecule type" value="Genomic_DNA"/>
</dbReference>
<sequence>MDAHPVMVAIATVSDANNTLFMLLSFSNVFRQYHRVIKCNCKL</sequence>
<reference evidence="2 3" key="1">
    <citation type="journal article" date="2012" name="PLoS ONE">
        <title>Edwardsiella comparative phylogenomics reveal the new intra/inter-species taxonomic relationships, virulence evolution and niche adaptation mechanisms.</title>
        <authorList>
            <person name="Yang M."/>
            <person name="Lv Y."/>
            <person name="Xiao J."/>
            <person name="Wu H."/>
            <person name="Zheng H."/>
            <person name="Liu Q."/>
            <person name="Zhang Y."/>
            <person name="Wang Q."/>
        </authorList>
    </citation>
    <scope>NUCLEOTIDE SEQUENCE [LARGE SCALE GENOMIC DNA]</scope>
    <source>
        <strain evidence="3">080813</strain>
        <plasmid evidence="3">Plasmid 1</plasmid>
    </source>
</reference>
<feature type="transmembrane region" description="Helical" evidence="1">
    <location>
        <begin position="6"/>
        <end position="26"/>
    </location>
</feature>
<gene>
    <name evidence="2" type="ORF">ETEE_p1090</name>
</gene>
<keyword evidence="2" id="KW-0614">Plasmid</keyword>
<geneLocation type="plasmid" evidence="2 3">
    <name>1</name>
</geneLocation>
<keyword evidence="1" id="KW-1133">Transmembrane helix</keyword>
<accession>A0A076LRT4</accession>
<evidence type="ECO:0000313" key="3">
    <source>
        <dbReference type="Proteomes" id="UP000028681"/>
    </source>
</evidence>
<dbReference type="HOGENOM" id="CLU_3232903_0_0_6"/>
<proteinExistence type="predicted"/>
<organism evidence="2 3">
    <name type="scientific">Edwardsiella anguillarum ET080813</name>
    <dbReference type="NCBI Taxonomy" id="667120"/>
    <lineage>
        <taxon>Bacteria</taxon>
        <taxon>Pseudomonadati</taxon>
        <taxon>Pseudomonadota</taxon>
        <taxon>Gammaproteobacteria</taxon>
        <taxon>Enterobacterales</taxon>
        <taxon>Hafniaceae</taxon>
        <taxon>Edwardsiella</taxon>
    </lineage>
</organism>
<dbReference type="AlphaFoldDB" id="A0A076LRT4"/>
<keyword evidence="1" id="KW-0472">Membrane</keyword>
<dbReference type="KEGG" id="ete:ETEE_p1090"/>
<evidence type="ECO:0000313" key="2">
    <source>
        <dbReference type="EMBL" id="AIJ10681.1"/>
    </source>
</evidence>
<evidence type="ECO:0000256" key="1">
    <source>
        <dbReference type="SAM" id="Phobius"/>
    </source>
</evidence>
<protein>
    <submittedName>
        <fullName evidence="2">Uncharacterized protein</fullName>
    </submittedName>
</protein>